<reference evidence="11" key="1">
    <citation type="submission" date="2016-03" db="EMBL/GenBank/DDBJ databases">
        <title>Complete genome sequence of Solimmundus cernigliae, representing a novel lineage of polycyclic aromatic hydrocarbon degraders within the Gammaproteobacteria.</title>
        <authorList>
            <person name="Singleton D.R."/>
            <person name="Dickey A.N."/>
            <person name="Scholl E.H."/>
            <person name="Wright F.A."/>
            <person name="Aitken M.D."/>
        </authorList>
    </citation>
    <scope>NUCLEOTIDE SEQUENCE [LARGE SCALE GENOMIC DNA]</scope>
    <source>
        <strain evidence="11">TR3.2</strain>
    </source>
</reference>
<dbReference type="Proteomes" id="UP000092952">
    <property type="component" value="Chromosome"/>
</dbReference>
<keyword evidence="2" id="KW-0963">Cytoplasm</keyword>
<keyword evidence="6" id="KW-0949">S-adenosyl-L-methionine</keyword>
<evidence type="ECO:0000256" key="5">
    <source>
        <dbReference type="ARBA" id="ARBA00022679"/>
    </source>
</evidence>
<dbReference type="EMBL" id="CP014671">
    <property type="protein sequence ID" value="ANX03533.1"/>
    <property type="molecule type" value="Genomic_DNA"/>
</dbReference>
<comment type="similarity">
    <text evidence="7">Belongs to the methyltransferase superfamily. RlmI family.</text>
</comment>
<dbReference type="PANTHER" id="PTHR42873">
    <property type="entry name" value="RIBOSOMAL RNA LARGE SUBUNIT METHYLTRANSFERASE"/>
    <property type="match status" value="1"/>
</dbReference>
<gene>
    <name evidence="10" type="ORF">PG2T_04550</name>
</gene>
<evidence type="ECO:0000256" key="4">
    <source>
        <dbReference type="ARBA" id="ARBA00022603"/>
    </source>
</evidence>
<dbReference type="KEGG" id="gbi:PG2T_04550"/>
<sequence length="409" mass="44404">MPFHPSVGPPIVSFAPLRLKRNEERRLRAGHLWVFSNEVDIAATPLTAFSPGQLVTIESSRGGPLGTAYVNPRSLICARLLSRRVLGNADAVTALLQRRLADALTLRQRLYRTPHYRLVHAEGDGLPGLVVDRYGDHLVMQVSTAGTEALRDAVVGALVELLQPAGILARNDGFGRELEGLATGDPQVLYGSVPEFGQVLEGGLDFTVPLHGGQKSGWYFDQRPNRERLRAYVGDGRVLDGFSYVGAWGLQAAAAGATQVLCVDASAPALALLSDNAQRNGLGNTVETRQGDAFDVLASLLDAGERFDLVAVDPPAFIKRKRDAEAGMEAYQRLNRLAMQLVVPGGFLVSASCSHHLPEADFRDLLRRAALPLNRRLQMLERGHQGADHPQMPGMPEADYLKVAFCRVL</sequence>
<dbReference type="CDD" id="cd21153">
    <property type="entry name" value="PUA_RlmI"/>
    <property type="match status" value="1"/>
</dbReference>
<dbReference type="CDD" id="cd11572">
    <property type="entry name" value="RlmI_M_like"/>
    <property type="match status" value="1"/>
</dbReference>
<dbReference type="STRING" id="1810504.PG2T_04550"/>
<dbReference type="GO" id="GO:0003723">
    <property type="term" value="F:RNA binding"/>
    <property type="evidence" value="ECO:0007669"/>
    <property type="project" value="InterPro"/>
</dbReference>
<dbReference type="InterPro" id="IPR029063">
    <property type="entry name" value="SAM-dependent_MTases_sf"/>
</dbReference>
<dbReference type="GO" id="GO:0005737">
    <property type="term" value="C:cytoplasm"/>
    <property type="evidence" value="ECO:0007669"/>
    <property type="project" value="UniProtKB-SubCell"/>
</dbReference>
<keyword evidence="11" id="KW-1185">Reference proteome</keyword>
<dbReference type="Gene3D" id="2.30.130.10">
    <property type="entry name" value="PUA domain"/>
    <property type="match status" value="1"/>
</dbReference>
<evidence type="ECO:0000313" key="11">
    <source>
        <dbReference type="Proteomes" id="UP000092952"/>
    </source>
</evidence>
<accession>A0A1B1YSA6</accession>
<keyword evidence="5 10" id="KW-0808">Transferase</keyword>
<dbReference type="PROSITE" id="PS50890">
    <property type="entry name" value="PUA"/>
    <property type="match status" value="1"/>
</dbReference>
<evidence type="ECO:0000313" key="10">
    <source>
        <dbReference type="EMBL" id="ANX03533.1"/>
    </source>
</evidence>
<evidence type="ECO:0000259" key="9">
    <source>
        <dbReference type="Pfam" id="PF17785"/>
    </source>
</evidence>
<proteinExistence type="inferred from homology"/>
<feature type="domain" description="S-adenosylmethionine-dependent methyltransferase" evidence="8">
    <location>
        <begin position="191"/>
        <end position="352"/>
    </location>
</feature>
<organism evidence="10 11">
    <name type="scientific">Immundisolibacter cernigliae</name>
    <dbReference type="NCBI Taxonomy" id="1810504"/>
    <lineage>
        <taxon>Bacteria</taxon>
        <taxon>Pseudomonadati</taxon>
        <taxon>Pseudomonadota</taxon>
        <taxon>Gammaproteobacteria</taxon>
        <taxon>Immundisolibacterales</taxon>
        <taxon>Immundisolibacteraceae</taxon>
        <taxon>Immundisolibacter</taxon>
    </lineage>
</organism>
<dbReference type="SUPFAM" id="SSF88697">
    <property type="entry name" value="PUA domain-like"/>
    <property type="match status" value="1"/>
</dbReference>
<dbReference type="FunCoup" id="A0A1B1YSA6">
    <property type="interactions" value="378"/>
</dbReference>
<dbReference type="AlphaFoldDB" id="A0A1B1YSA6"/>
<dbReference type="InParanoid" id="A0A1B1YSA6"/>
<dbReference type="GO" id="GO:0006364">
    <property type="term" value="P:rRNA processing"/>
    <property type="evidence" value="ECO:0007669"/>
    <property type="project" value="UniProtKB-KW"/>
</dbReference>
<dbReference type="InterPro" id="IPR036974">
    <property type="entry name" value="PUA_sf"/>
</dbReference>
<keyword evidence="4 10" id="KW-0489">Methyltransferase</keyword>
<evidence type="ECO:0000256" key="7">
    <source>
        <dbReference type="ARBA" id="ARBA00038091"/>
    </source>
</evidence>
<dbReference type="Pfam" id="PF10672">
    <property type="entry name" value="Methyltrans_SAM"/>
    <property type="match status" value="1"/>
</dbReference>
<dbReference type="Gene3D" id="3.40.50.150">
    <property type="entry name" value="Vaccinia Virus protein VP39"/>
    <property type="match status" value="1"/>
</dbReference>
<feature type="domain" description="RlmI-like PUA" evidence="9">
    <location>
        <begin position="17"/>
        <end position="83"/>
    </location>
</feature>
<dbReference type="InterPro" id="IPR041532">
    <property type="entry name" value="RlmI-like_PUA"/>
</dbReference>
<dbReference type="Gene3D" id="3.30.750.80">
    <property type="entry name" value="RNA methyltransferase domain (HRMD) like"/>
    <property type="match status" value="1"/>
</dbReference>
<evidence type="ECO:0000256" key="6">
    <source>
        <dbReference type="ARBA" id="ARBA00022691"/>
    </source>
</evidence>
<name>A0A1B1YSA6_9GAMM</name>
<evidence type="ECO:0000256" key="2">
    <source>
        <dbReference type="ARBA" id="ARBA00022490"/>
    </source>
</evidence>
<comment type="subcellular location">
    <subcellularLocation>
        <location evidence="1">Cytoplasm</location>
    </subcellularLocation>
</comment>
<evidence type="ECO:0000259" key="8">
    <source>
        <dbReference type="Pfam" id="PF10672"/>
    </source>
</evidence>
<dbReference type="GO" id="GO:0032259">
    <property type="term" value="P:methylation"/>
    <property type="evidence" value="ECO:0007669"/>
    <property type="project" value="UniProtKB-KW"/>
</dbReference>
<dbReference type="Pfam" id="PF17785">
    <property type="entry name" value="PUA_3"/>
    <property type="match status" value="1"/>
</dbReference>
<dbReference type="OrthoDB" id="9805492at2"/>
<evidence type="ECO:0000256" key="1">
    <source>
        <dbReference type="ARBA" id="ARBA00004496"/>
    </source>
</evidence>
<dbReference type="InterPro" id="IPR019614">
    <property type="entry name" value="SAM-dep_methyl-trfase"/>
</dbReference>
<dbReference type="SUPFAM" id="SSF53335">
    <property type="entry name" value="S-adenosyl-L-methionine-dependent methyltransferases"/>
    <property type="match status" value="1"/>
</dbReference>
<dbReference type="InterPro" id="IPR015947">
    <property type="entry name" value="PUA-like_sf"/>
</dbReference>
<dbReference type="GO" id="GO:0008168">
    <property type="term" value="F:methyltransferase activity"/>
    <property type="evidence" value="ECO:0007669"/>
    <property type="project" value="UniProtKB-KW"/>
</dbReference>
<evidence type="ECO:0000256" key="3">
    <source>
        <dbReference type="ARBA" id="ARBA00022552"/>
    </source>
</evidence>
<keyword evidence="3" id="KW-0698">rRNA processing</keyword>
<dbReference type="PANTHER" id="PTHR42873:SF1">
    <property type="entry name" value="S-ADENOSYLMETHIONINE-DEPENDENT METHYLTRANSFERASE DOMAIN-CONTAINING PROTEIN"/>
    <property type="match status" value="1"/>
</dbReference>
<dbReference type="CDD" id="cd02440">
    <property type="entry name" value="AdoMet_MTases"/>
    <property type="match status" value="1"/>
</dbReference>
<protein>
    <submittedName>
        <fullName evidence="10">SAM-dependent methyltransferase</fullName>
    </submittedName>
</protein>